<gene>
    <name evidence="3" type="ORF">PGT21_035534</name>
</gene>
<name>A0A5B0P4N5_PUCGR</name>
<sequence length="524" mass="60074">MNNINHHSTTIPETSNHEPQTSLSDIDDLASDPDGVYTTDHSDYSGSDDERFSSPGDADSEYSEVENTILDLSPRDQRIKNLVEPLFRKGHKGPEIIRILSQDHGIKISPRTLSRKRNEWSLRRCDLSRAPIPAPLSPEVRGSILSSQSKGMNLKEMQVRLYKETGVEVSVRTVQRYMKKLGVKLLQNDLLDGKVTIDRVLEAIIDARENLLQNNAGYRRMRMILMRHYNIRVPRQIVYYALKQIDPDGMALRLRQACKRRIYRTLGPNHIWACDGHDKLKPFGITIYGFIDAWSRKILGMFVHVTNNDPRHIACYFLHLASKAGGLPLKLTSDYGTETIDMAKLQMRLSHAYAGITTKQAVDRMHFTKSTHNQKIESLWSQMMKQHNRSIKDDIMNEIDSGRYDQEDGVQKLTTLPTGVSPEFSYSNPEYFTTTDQLLSVPSHDLDLLSEQQYPNKEELFQHTPPEFNEVALQVMDQLGFDFSNINLGNVWLVFRHMLPFIQEVFGPDTDTSNTSEDYSENEN</sequence>
<organism evidence="3 4">
    <name type="scientific">Puccinia graminis f. sp. tritici</name>
    <dbReference type="NCBI Taxonomy" id="56615"/>
    <lineage>
        <taxon>Eukaryota</taxon>
        <taxon>Fungi</taxon>
        <taxon>Dikarya</taxon>
        <taxon>Basidiomycota</taxon>
        <taxon>Pucciniomycotina</taxon>
        <taxon>Pucciniomycetes</taxon>
        <taxon>Pucciniales</taxon>
        <taxon>Pucciniaceae</taxon>
        <taxon>Puccinia</taxon>
    </lineage>
</organism>
<evidence type="ECO:0000313" key="4">
    <source>
        <dbReference type="Proteomes" id="UP000324748"/>
    </source>
</evidence>
<reference evidence="3 4" key="1">
    <citation type="submission" date="2019-05" db="EMBL/GenBank/DDBJ databases">
        <title>Emergence of the Ug99 lineage of the wheat stem rust pathogen through somatic hybridization.</title>
        <authorList>
            <person name="Li F."/>
            <person name="Upadhyaya N.M."/>
            <person name="Sperschneider J."/>
            <person name="Matny O."/>
            <person name="Nguyen-Phuc H."/>
            <person name="Mago R."/>
            <person name="Raley C."/>
            <person name="Miller M.E."/>
            <person name="Silverstein K.A.T."/>
            <person name="Henningsen E."/>
            <person name="Hirsch C.D."/>
            <person name="Visser B."/>
            <person name="Pretorius Z.A."/>
            <person name="Steffenson B.J."/>
            <person name="Schwessinger B."/>
            <person name="Dodds P.N."/>
            <person name="Figueroa M."/>
        </authorList>
    </citation>
    <scope>NUCLEOTIDE SEQUENCE [LARGE SCALE GENOMIC DNA]</scope>
    <source>
        <strain evidence="3">21-0</strain>
    </source>
</reference>
<dbReference type="PANTHER" id="PTHR46177:SF1">
    <property type="entry name" value="INTEGRASE CATALYTIC DOMAIN-CONTAINING PROTEIN"/>
    <property type="match status" value="1"/>
</dbReference>
<keyword evidence="4" id="KW-1185">Reference proteome</keyword>
<dbReference type="AlphaFoldDB" id="A0A5B0P4N5"/>
<dbReference type="Proteomes" id="UP000324748">
    <property type="component" value="Unassembled WGS sequence"/>
</dbReference>
<dbReference type="PANTHER" id="PTHR46177">
    <property type="entry name" value="INTEGRASE CATALYTIC DOMAIN-CONTAINING PROTEIN"/>
    <property type="match status" value="1"/>
</dbReference>
<protein>
    <recommendedName>
        <fullName evidence="2">Integrase core domain-containing protein</fullName>
    </recommendedName>
</protein>
<dbReference type="InterPro" id="IPR058913">
    <property type="entry name" value="Integrase_dom_put"/>
</dbReference>
<feature type="domain" description="Integrase core" evidence="2">
    <location>
        <begin position="262"/>
        <end position="405"/>
    </location>
</feature>
<dbReference type="OrthoDB" id="5392716at2759"/>
<feature type="compositionally biased region" description="Basic and acidic residues" evidence="1">
    <location>
        <begin position="40"/>
        <end position="52"/>
    </location>
</feature>
<evidence type="ECO:0000256" key="1">
    <source>
        <dbReference type="SAM" id="MobiDB-lite"/>
    </source>
</evidence>
<comment type="caution">
    <text evidence="3">The sequence shown here is derived from an EMBL/GenBank/DDBJ whole genome shotgun (WGS) entry which is preliminary data.</text>
</comment>
<dbReference type="InterPro" id="IPR012337">
    <property type="entry name" value="RNaseH-like_sf"/>
</dbReference>
<dbReference type="InterPro" id="IPR036397">
    <property type="entry name" value="RNaseH_sf"/>
</dbReference>
<evidence type="ECO:0000313" key="3">
    <source>
        <dbReference type="EMBL" id="KAA1095098.1"/>
    </source>
</evidence>
<dbReference type="EMBL" id="VSWC01000079">
    <property type="protein sequence ID" value="KAA1095098.1"/>
    <property type="molecule type" value="Genomic_DNA"/>
</dbReference>
<dbReference type="GO" id="GO:0003676">
    <property type="term" value="F:nucleic acid binding"/>
    <property type="evidence" value="ECO:0007669"/>
    <property type="project" value="InterPro"/>
</dbReference>
<dbReference type="Pfam" id="PF24764">
    <property type="entry name" value="rva_4"/>
    <property type="match status" value="1"/>
</dbReference>
<dbReference type="Gene3D" id="3.30.420.10">
    <property type="entry name" value="Ribonuclease H-like superfamily/Ribonuclease H"/>
    <property type="match status" value="1"/>
</dbReference>
<feature type="region of interest" description="Disordered" evidence="1">
    <location>
        <begin position="1"/>
        <end position="62"/>
    </location>
</feature>
<feature type="compositionally biased region" description="Polar residues" evidence="1">
    <location>
        <begin position="1"/>
        <end position="24"/>
    </location>
</feature>
<proteinExistence type="predicted"/>
<evidence type="ECO:0000259" key="2">
    <source>
        <dbReference type="Pfam" id="PF24764"/>
    </source>
</evidence>
<accession>A0A5B0P4N5</accession>
<dbReference type="SUPFAM" id="SSF53098">
    <property type="entry name" value="Ribonuclease H-like"/>
    <property type="match status" value="1"/>
</dbReference>